<dbReference type="Pfam" id="PF14322">
    <property type="entry name" value="SusD-like_3"/>
    <property type="match status" value="1"/>
</dbReference>
<organism evidence="8 9">
    <name type="scientific">Empedobacter falsenii</name>
    <dbReference type="NCBI Taxonomy" id="343874"/>
    <lineage>
        <taxon>Bacteria</taxon>
        <taxon>Pseudomonadati</taxon>
        <taxon>Bacteroidota</taxon>
        <taxon>Flavobacteriia</taxon>
        <taxon>Flavobacteriales</taxon>
        <taxon>Weeksellaceae</taxon>
        <taxon>Empedobacter</taxon>
    </lineage>
</organism>
<evidence type="ECO:0000313" key="9">
    <source>
        <dbReference type="Proteomes" id="UP000267844"/>
    </source>
</evidence>
<keyword evidence="4" id="KW-0472">Membrane</keyword>
<evidence type="ECO:0000259" key="7">
    <source>
        <dbReference type="Pfam" id="PF14322"/>
    </source>
</evidence>
<dbReference type="InterPro" id="IPR012944">
    <property type="entry name" value="SusD_RagB_dom"/>
</dbReference>
<gene>
    <name evidence="8" type="ORF">EGI89_15155</name>
</gene>
<sequence length="451" mass="51920">MKTSILKFNILLLFFLIFSCNDFVEVDFPTNQLPSLYVFENETTANGAILNLYSELRDNSIYNGKLSSSSILFGLYADELDYYGNPTSGLNDIYLHHIDANNAEVKTVWTNSYKLIYMANASIQGLENSHFSSKNTLIAEALFFRAFMYFSLHTIYDEIPYIKSTDYMVNSRCYKNSQSEIYANLIEDLENALALLQDANINTNTHINKFTIYALLAKIHLYNKEWNKAINYSDLIIHSNRFQLVNDINTEFLKNSTSTIFQLKTAKDGSPTNEAPIFTITGQNPTNIALTNHFLNSFEKGDLRKLYWVKSSSNGNWFFSSKYKQINTLATSSEYSIVFRLPEIFLIRAEAYINTNKKNEAISDINSIRNKAGLNGISNTNENLFEAIINERQHELFCEHGNRWFDLKRFGLLSQTLLSLKPSFQDFHEYFPIPESELILNQNLLPQNQGY</sequence>
<protein>
    <submittedName>
        <fullName evidence="8">RagB/SusD family nutrient uptake outer membrane protein</fullName>
    </submittedName>
</protein>
<keyword evidence="5" id="KW-0998">Cell outer membrane</keyword>
<feature type="domain" description="SusD-like N-terminal" evidence="7">
    <location>
        <begin position="91"/>
        <end position="221"/>
    </location>
</feature>
<dbReference type="CDD" id="cd08977">
    <property type="entry name" value="SusD"/>
    <property type="match status" value="1"/>
</dbReference>
<reference evidence="8 9" key="1">
    <citation type="submission" date="2018-10" db="EMBL/GenBank/DDBJ databases">
        <title>Transmission dynamics of multidrug resistant bacteria on intensive care unit surfaces.</title>
        <authorList>
            <person name="D'Souza A.W."/>
            <person name="Potter R.F."/>
            <person name="Wallace M."/>
            <person name="Shupe A."/>
            <person name="Patel S."/>
            <person name="Sun S."/>
            <person name="Gul D."/>
            <person name="Kwon J.H."/>
            <person name="Andleeb S."/>
            <person name="Burnham C.-A.D."/>
            <person name="Dantas G."/>
        </authorList>
    </citation>
    <scope>NUCLEOTIDE SEQUENCE [LARGE SCALE GENOMIC DNA]</scope>
    <source>
        <strain evidence="8 9">WF_348</strain>
    </source>
</reference>
<evidence type="ECO:0000256" key="1">
    <source>
        <dbReference type="ARBA" id="ARBA00004442"/>
    </source>
</evidence>
<dbReference type="Gene3D" id="1.25.40.390">
    <property type="match status" value="1"/>
</dbReference>
<accession>A0A3R8TUG5</accession>
<proteinExistence type="inferred from homology"/>
<evidence type="ECO:0000313" key="8">
    <source>
        <dbReference type="EMBL" id="RRT86949.1"/>
    </source>
</evidence>
<dbReference type="SUPFAM" id="SSF48452">
    <property type="entry name" value="TPR-like"/>
    <property type="match status" value="1"/>
</dbReference>
<dbReference type="InterPro" id="IPR033985">
    <property type="entry name" value="SusD-like_N"/>
</dbReference>
<comment type="subcellular location">
    <subcellularLocation>
        <location evidence="1">Cell outer membrane</location>
    </subcellularLocation>
</comment>
<evidence type="ECO:0000256" key="5">
    <source>
        <dbReference type="ARBA" id="ARBA00023237"/>
    </source>
</evidence>
<evidence type="ECO:0000256" key="4">
    <source>
        <dbReference type="ARBA" id="ARBA00023136"/>
    </source>
</evidence>
<dbReference type="AlphaFoldDB" id="A0A3R8TUG5"/>
<comment type="caution">
    <text evidence="8">The sequence shown here is derived from an EMBL/GenBank/DDBJ whole genome shotgun (WGS) entry which is preliminary data.</text>
</comment>
<dbReference type="Pfam" id="PF07980">
    <property type="entry name" value="SusD_RagB"/>
    <property type="match status" value="1"/>
</dbReference>
<evidence type="ECO:0000259" key="6">
    <source>
        <dbReference type="Pfam" id="PF07980"/>
    </source>
</evidence>
<dbReference type="InterPro" id="IPR011990">
    <property type="entry name" value="TPR-like_helical_dom_sf"/>
</dbReference>
<comment type="similarity">
    <text evidence="2">Belongs to the SusD family.</text>
</comment>
<dbReference type="Proteomes" id="UP000267844">
    <property type="component" value="Unassembled WGS sequence"/>
</dbReference>
<dbReference type="GO" id="GO:0009279">
    <property type="term" value="C:cell outer membrane"/>
    <property type="evidence" value="ECO:0007669"/>
    <property type="project" value="UniProtKB-SubCell"/>
</dbReference>
<dbReference type="RefSeq" id="WP_125350817.1">
    <property type="nucleotide sequence ID" value="NZ_RHPN01000066.1"/>
</dbReference>
<dbReference type="EMBL" id="RHPO01000064">
    <property type="protein sequence ID" value="RRT86949.1"/>
    <property type="molecule type" value="Genomic_DNA"/>
</dbReference>
<keyword evidence="3" id="KW-0732">Signal</keyword>
<name>A0A3R8TUG5_9FLAO</name>
<feature type="domain" description="RagB/SusD" evidence="6">
    <location>
        <begin position="321"/>
        <end position="451"/>
    </location>
</feature>
<evidence type="ECO:0000256" key="3">
    <source>
        <dbReference type="ARBA" id="ARBA00022729"/>
    </source>
</evidence>
<dbReference type="PROSITE" id="PS51257">
    <property type="entry name" value="PROKAR_LIPOPROTEIN"/>
    <property type="match status" value="1"/>
</dbReference>
<evidence type="ECO:0000256" key="2">
    <source>
        <dbReference type="ARBA" id="ARBA00006275"/>
    </source>
</evidence>